<evidence type="ECO:0000313" key="2">
    <source>
        <dbReference type="EMBL" id="UYP46268.1"/>
    </source>
</evidence>
<dbReference type="EMBL" id="CP104013">
    <property type="protein sequence ID" value="UYP46268.1"/>
    <property type="molecule type" value="Genomic_DNA"/>
</dbReference>
<proteinExistence type="predicted"/>
<accession>A0ABY6HRX9</accession>
<evidence type="ECO:0000256" key="1">
    <source>
        <dbReference type="SAM" id="Phobius"/>
    </source>
</evidence>
<organism evidence="2 3">
    <name type="scientific">Candidatus Lokiarchaeum ossiferum</name>
    <dbReference type="NCBI Taxonomy" id="2951803"/>
    <lineage>
        <taxon>Archaea</taxon>
        <taxon>Promethearchaeati</taxon>
        <taxon>Promethearchaeota</taxon>
        <taxon>Promethearchaeia</taxon>
        <taxon>Promethearchaeales</taxon>
        <taxon>Promethearchaeaceae</taxon>
        <taxon>Candidatus Lokiarchaeum</taxon>
    </lineage>
</organism>
<evidence type="ECO:0000313" key="3">
    <source>
        <dbReference type="Proteomes" id="UP001208689"/>
    </source>
</evidence>
<gene>
    <name evidence="2" type="ORF">NEF87_002553</name>
</gene>
<name>A0ABY6HRX9_9ARCH</name>
<protein>
    <submittedName>
        <fullName evidence="2">Uncharacterized protein</fullName>
    </submittedName>
</protein>
<keyword evidence="1" id="KW-0472">Membrane</keyword>
<dbReference type="Proteomes" id="UP001208689">
    <property type="component" value="Chromosome"/>
</dbReference>
<feature type="transmembrane region" description="Helical" evidence="1">
    <location>
        <begin position="12"/>
        <end position="29"/>
    </location>
</feature>
<keyword evidence="1" id="KW-1133">Transmembrane helix</keyword>
<keyword evidence="1" id="KW-0812">Transmembrane</keyword>
<keyword evidence="3" id="KW-1185">Reference proteome</keyword>
<reference evidence="2" key="1">
    <citation type="submission" date="2022-09" db="EMBL/GenBank/DDBJ databases">
        <title>Actin cytoskeleton and complex cell architecture in an #Asgard archaeon.</title>
        <authorList>
            <person name="Ponce Toledo R.I."/>
            <person name="Schleper C."/>
            <person name="Rodrigues Oliveira T."/>
            <person name="Wollweber F."/>
            <person name="Xu J."/>
            <person name="Rittmann S."/>
            <person name="Klingl A."/>
            <person name="Pilhofer M."/>
        </authorList>
    </citation>
    <scope>NUCLEOTIDE SEQUENCE</scope>
    <source>
        <strain evidence="2">B-35</strain>
    </source>
</reference>
<sequence length="198" mass="22575">MVTIFNIEIDLLSLLPGLFAAILSIYNWFQMRKPANIKIGRIVNYGFISSSYENALFFCFPMVFENISPNNGIITEIKIGFQYGGETKYIDTDARVRLNEFSGASMPQMNYEKFTDDGYRILLPTYPIPVEGFSSEKVTIISTVSLEDKILLAGQEGKMIVEVYFGANKVNKTTYDYFLSQESLESDNILIWLKMVDK</sequence>